<dbReference type="InterPro" id="IPR032676">
    <property type="entry name" value="YkuD_2"/>
</dbReference>
<dbReference type="Pfam" id="PF13645">
    <property type="entry name" value="YkuD_2"/>
    <property type="match status" value="1"/>
</dbReference>
<dbReference type="Proteomes" id="UP000198555">
    <property type="component" value="Unassembled WGS sequence"/>
</dbReference>
<keyword evidence="2" id="KW-1185">Reference proteome</keyword>
<dbReference type="AlphaFoldDB" id="A0A1H6JTC5"/>
<organism evidence="1 2">
    <name type="scientific">Epilithonimonas hominis</name>
    <dbReference type="NCBI Taxonomy" id="420404"/>
    <lineage>
        <taxon>Bacteria</taxon>
        <taxon>Pseudomonadati</taxon>
        <taxon>Bacteroidota</taxon>
        <taxon>Flavobacteriia</taxon>
        <taxon>Flavobacteriales</taxon>
        <taxon>Weeksellaceae</taxon>
        <taxon>Chryseobacterium group</taxon>
        <taxon>Epilithonimonas</taxon>
    </lineage>
</organism>
<reference evidence="2" key="1">
    <citation type="submission" date="2016-10" db="EMBL/GenBank/DDBJ databases">
        <authorList>
            <person name="Varghese N."/>
            <person name="Submissions S."/>
        </authorList>
    </citation>
    <scope>NUCLEOTIDE SEQUENCE [LARGE SCALE GENOMIC DNA]</scope>
    <source>
        <strain evidence="2">DSM 19326</strain>
    </source>
</reference>
<dbReference type="PANTHER" id="PTHR38477:SF1">
    <property type="entry name" value="MUREIN L,D-TRANSPEPTIDASE CATALYTIC DOMAIN FAMILY PROTEIN"/>
    <property type="match status" value="1"/>
</dbReference>
<protein>
    <submittedName>
        <fullName evidence="1">L,D-transpeptidase catalytic domain</fullName>
    </submittedName>
</protein>
<name>A0A1H6JTC5_9FLAO</name>
<sequence>MKKFPLLLCLIYLVTTSFYPSGSENKKSLQPLSVKEIKLTPKKNFSPKNPAEEIYRQLQFADERLNFEVFEKAYLGFQNLKKSGKLQPTANLLSVCDFSLSSNKKRLWVINVDEKKVLFNSLVAHGKGTGEEFATQFSNVENSHQSSLGFYITEQTYTGDNGYSLRLFGMDKGYNDAALERCIVMHGANYVSEDFIKAEKRLGRSWGCPAVPRELAEPIINTIKNQTCLFIYYPDQNYLAGSQWLKGSEEKDKILDSLEQQKMATN</sequence>
<dbReference type="RefSeq" id="WP_089769910.1">
    <property type="nucleotide sequence ID" value="NZ_FNWX01000017.1"/>
</dbReference>
<evidence type="ECO:0000313" key="1">
    <source>
        <dbReference type="EMBL" id="SEH64229.1"/>
    </source>
</evidence>
<evidence type="ECO:0000313" key="2">
    <source>
        <dbReference type="Proteomes" id="UP000198555"/>
    </source>
</evidence>
<dbReference type="EMBL" id="FNWX01000017">
    <property type="protein sequence ID" value="SEH64229.1"/>
    <property type="molecule type" value="Genomic_DNA"/>
</dbReference>
<dbReference type="PANTHER" id="PTHR38477">
    <property type="entry name" value="HYPOTHETICAL EXPORTED PROTEIN"/>
    <property type="match status" value="1"/>
</dbReference>
<proteinExistence type="predicted"/>
<gene>
    <name evidence="1" type="ORF">SAMN05421793_11718</name>
</gene>
<dbReference type="STRING" id="420404.SAMN05421793_11718"/>
<accession>A0A1H6JTC5</accession>